<dbReference type="InterPro" id="IPR012132">
    <property type="entry name" value="GMC_OxRdtase"/>
</dbReference>
<keyword evidence="3" id="KW-0285">Flavoprotein</keyword>
<dbReference type="InterPro" id="IPR007867">
    <property type="entry name" value="GMC_OxRtase_C"/>
</dbReference>
<dbReference type="Gene3D" id="3.50.50.60">
    <property type="entry name" value="FAD/NAD(P)-binding domain"/>
    <property type="match status" value="1"/>
</dbReference>
<evidence type="ECO:0000313" key="9">
    <source>
        <dbReference type="Proteomes" id="UP000030671"/>
    </source>
</evidence>
<dbReference type="InParanoid" id="W4JPF5"/>
<dbReference type="SUPFAM" id="SSF54373">
    <property type="entry name" value="FAD-linked reductases, C-terminal domain"/>
    <property type="match status" value="1"/>
</dbReference>
<dbReference type="AlphaFoldDB" id="W4JPF5"/>
<protein>
    <submittedName>
        <fullName evidence="8">GMC oxidoreductase 2</fullName>
    </submittedName>
</protein>
<evidence type="ECO:0000313" key="8">
    <source>
        <dbReference type="EMBL" id="ETW75413.1"/>
    </source>
</evidence>
<evidence type="ECO:0000256" key="5">
    <source>
        <dbReference type="ARBA" id="ARBA00022827"/>
    </source>
</evidence>
<evidence type="ECO:0000256" key="3">
    <source>
        <dbReference type="ARBA" id="ARBA00022630"/>
    </source>
</evidence>
<dbReference type="HOGENOM" id="CLU_002865_0_0_1"/>
<dbReference type="Pfam" id="PF05199">
    <property type="entry name" value="GMC_oxred_C"/>
    <property type="match status" value="1"/>
</dbReference>
<keyword evidence="9" id="KW-1185">Reference proteome</keyword>
<dbReference type="PANTHER" id="PTHR11552:SF201">
    <property type="entry name" value="GLUCOSE-METHANOL-CHOLINE OXIDOREDUCTASE N-TERMINAL DOMAIN-CONTAINING PROTEIN"/>
    <property type="match status" value="1"/>
</dbReference>
<dbReference type="SUPFAM" id="SSF51905">
    <property type="entry name" value="FAD/NAD(P)-binding domain"/>
    <property type="match status" value="1"/>
</dbReference>
<gene>
    <name evidence="8" type="primary">gor2</name>
    <name evidence="8" type="ORF">HETIRDRAFT_148859</name>
</gene>
<organism evidence="8 9">
    <name type="scientific">Heterobasidion irregulare (strain TC 32-1)</name>
    <dbReference type="NCBI Taxonomy" id="747525"/>
    <lineage>
        <taxon>Eukaryota</taxon>
        <taxon>Fungi</taxon>
        <taxon>Dikarya</taxon>
        <taxon>Basidiomycota</taxon>
        <taxon>Agaricomycotina</taxon>
        <taxon>Agaricomycetes</taxon>
        <taxon>Russulales</taxon>
        <taxon>Bondarzewiaceae</taxon>
        <taxon>Heterobasidion</taxon>
        <taxon>Heterobasidion annosum species complex</taxon>
    </lineage>
</organism>
<reference evidence="8 9" key="1">
    <citation type="journal article" date="2012" name="New Phytol.">
        <title>Insight into trade-off between wood decay and parasitism from the genome of a fungal forest pathogen.</title>
        <authorList>
            <person name="Olson A."/>
            <person name="Aerts A."/>
            <person name="Asiegbu F."/>
            <person name="Belbahri L."/>
            <person name="Bouzid O."/>
            <person name="Broberg A."/>
            <person name="Canback B."/>
            <person name="Coutinho P.M."/>
            <person name="Cullen D."/>
            <person name="Dalman K."/>
            <person name="Deflorio G."/>
            <person name="van Diepen L.T."/>
            <person name="Dunand C."/>
            <person name="Duplessis S."/>
            <person name="Durling M."/>
            <person name="Gonthier P."/>
            <person name="Grimwood J."/>
            <person name="Fossdal C.G."/>
            <person name="Hansson D."/>
            <person name="Henrissat B."/>
            <person name="Hietala A."/>
            <person name="Himmelstrand K."/>
            <person name="Hoffmeister D."/>
            <person name="Hogberg N."/>
            <person name="James T.Y."/>
            <person name="Karlsson M."/>
            <person name="Kohler A."/>
            <person name="Kues U."/>
            <person name="Lee Y.H."/>
            <person name="Lin Y.C."/>
            <person name="Lind M."/>
            <person name="Lindquist E."/>
            <person name="Lombard V."/>
            <person name="Lucas S."/>
            <person name="Lunden K."/>
            <person name="Morin E."/>
            <person name="Murat C."/>
            <person name="Park J."/>
            <person name="Raffaello T."/>
            <person name="Rouze P."/>
            <person name="Salamov A."/>
            <person name="Schmutz J."/>
            <person name="Solheim H."/>
            <person name="Stahlberg J."/>
            <person name="Velez H."/>
            <person name="de Vries R.P."/>
            <person name="Wiebenga A."/>
            <person name="Woodward S."/>
            <person name="Yakovlev I."/>
            <person name="Garbelotto M."/>
            <person name="Martin F."/>
            <person name="Grigoriev I.V."/>
            <person name="Stenlid J."/>
        </authorList>
    </citation>
    <scope>NUCLEOTIDE SEQUENCE [LARGE SCALE GENOMIC DNA]</scope>
    <source>
        <strain evidence="8 9">TC 32-1</strain>
    </source>
</reference>
<dbReference type="GeneID" id="20667303"/>
<evidence type="ECO:0000259" key="7">
    <source>
        <dbReference type="Pfam" id="PF05199"/>
    </source>
</evidence>
<accession>W4JPF5</accession>
<dbReference type="EMBL" id="KI925466">
    <property type="protein sequence ID" value="ETW75413.1"/>
    <property type="molecule type" value="Genomic_DNA"/>
</dbReference>
<keyword evidence="6" id="KW-0560">Oxidoreductase</keyword>
<dbReference type="InterPro" id="IPR036188">
    <property type="entry name" value="FAD/NAD-bd_sf"/>
</dbReference>
<proteinExistence type="inferred from homology"/>
<dbReference type="GO" id="GO:0050660">
    <property type="term" value="F:flavin adenine dinucleotide binding"/>
    <property type="evidence" value="ECO:0007669"/>
    <property type="project" value="InterPro"/>
</dbReference>
<evidence type="ECO:0000256" key="1">
    <source>
        <dbReference type="ARBA" id="ARBA00001974"/>
    </source>
</evidence>
<dbReference type="RefSeq" id="XP_009552833.1">
    <property type="nucleotide sequence ID" value="XM_009554538.1"/>
</dbReference>
<dbReference type="Proteomes" id="UP000030671">
    <property type="component" value="Unassembled WGS sequence"/>
</dbReference>
<keyword evidence="5" id="KW-0274">FAD</keyword>
<dbReference type="Gene3D" id="3.30.560.10">
    <property type="entry name" value="Glucose Oxidase, domain 3"/>
    <property type="match status" value="1"/>
</dbReference>
<comment type="similarity">
    <text evidence="2">Belongs to the GMC oxidoreductase family.</text>
</comment>
<name>W4JPF5_HETIT</name>
<dbReference type="PANTHER" id="PTHR11552">
    <property type="entry name" value="GLUCOSE-METHANOL-CHOLINE GMC OXIDOREDUCTASE"/>
    <property type="match status" value="1"/>
</dbReference>
<dbReference type="eggNOG" id="KOG1238">
    <property type="taxonomic scope" value="Eukaryota"/>
</dbReference>
<evidence type="ECO:0000256" key="4">
    <source>
        <dbReference type="ARBA" id="ARBA00022729"/>
    </source>
</evidence>
<keyword evidence="4" id="KW-0732">Signal</keyword>
<feature type="domain" description="Glucose-methanol-choline oxidoreductase C-terminal" evidence="7">
    <location>
        <begin position="113"/>
        <end position="247"/>
    </location>
</feature>
<dbReference type="GO" id="GO:0016614">
    <property type="term" value="F:oxidoreductase activity, acting on CH-OH group of donors"/>
    <property type="evidence" value="ECO:0007669"/>
    <property type="project" value="InterPro"/>
</dbReference>
<comment type="cofactor">
    <cofactor evidence="1">
        <name>FAD</name>
        <dbReference type="ChEBI" id="CHEBI:57692"/>
    </cofactor>
</comment>
<dbReference type="OrthoDB" id="269227at2759"/>
<dbReference type="KEGG" id="hir:HETIRDRAFT_148859"/>
<sequence>MLRVPESRAAEMDLYLKKKEGQFSSAHSPYAFIPLRTFCAPEEIATMKSALVDDPLYASTAALRKQGALLDAWFDDPECAQIEMIQSPAMFPGAGATEPGKKYQTLVSCSMHPLSRGRVHLQSPDPLAAPAIDPAYLAHPIDLRVLVRAAQFARTAARTAPLADTVVRMVEPGPEVQSDAEWEAYVRRKLSPVWHPVGTAAMLPREDGGVVDPRLVVYGTRNLRIVDASILPFELSCHIQTTVYALAEKAADLIKGV</sequence>
<evidence type="ECO:0000256" key="2">
    <source>
        <dbReference type="ARBA" id="ARBA00010790"/>
    </source>
</evidence>
<evidence type="ECO:0000256" key="6">
    <source>
        <dbReference type="ARBA" id="ARBA00023002"/>
    </source>
</evidence>